<dbReference type="Pfam" id="PF08340">
    <property type="entry name" value="YicC-like_C"/>
    <property type="match status" value="1"/>
</dbReference>
<comment type="similarity">
    <text evidence="5">Belongs to the YicC/YloC family.</text>
</comment>
<comment type="caution">
    <text evidence="8">The sequence shown here is derived from an EMBL/GenBank/DDBJ whole genome shotgun (WGS) entry which is preliminary data.</text>
</comment>
<sequence length="292" mass="33272">MIKSMTGYGRTEGIFGTKKVLAEIRSVNHRFADYNIKVPRHYGFLEDKVRAYVSGYISRGKVDVYIGVESYGDSDKQVTLNSALAESYLDALRRLRDEFSLQDDISVSTVARFGDIFLSERKEEDAEEIWQTVLLALAPAVEQFVQMRAREGERMLDDLKGRADAMLTMVEAVERRSPERVAEYRQRLYDKLMEVLGASGIDEARILTEAALYADKVAVDEETVRLRSHFTEMERILSSGEPAGRKLDFLIQEINREINTIGSKANDIETAKLVVDLKAELEKMREQVQNIE</sequence>
<reference evidence="8" key="1">
    <citation type="submission" date="2020-10" db="EMBL/GenBank/DDBJ databases">
        <authorList>
            <person name="Gilroy R."/>
        </authorList>
    </citation>
    <scope>NUCLEOTIDE SEQUENCE</scope>
    <source>
        <strain evidence="8">4920</strain>
    </source>
</reference>
<evidence type="ECO:0000313" key="8">
    <source>
        <dbReference type="EMBL" id="HIV01984.1"/>
    </source>
</evidence>
<keyword evidence="2" id="KW-0540">Nuclease</keyword>
<evidence type="ECO:0000259" key="6">
    <source>
        <dbReference type="Pfam" id="PF03755"/>
    </source>
</evidence>
<keyword evidence="3" id="KW-0255">Endonuclease</keyword>
<evidence type="ECO:0000256" key="5">
    <source>
        <dbReference type="ARBA" id="ARBA00035648"/>
    </source>
</evidence>
<accession>A0A9D1NG00</accession>
<dbReference type="EMBL" id="DVOF01000006">
    <property type="protein sequence ID" value="HIV01984.1"/>
    <property type="molecule type" value="Genomic_DNA"/>
</dbReference>
<evidence type="ECO:0000256" key="3">
    <source>
        <dbReference type="ARBA" id="ARBA00022759"/>
    </source>
</evidence>
<dbReference type="PANTHER" id="PTHR30636:SF3">
    <property type="entry name" value="UPF0701 PROTEIN YICC"/>
    <property type="match status" value="1"/>
</dbReference>
<dbReference type="Proteomes" id="UP000886743">
    <property type="component" value="Unassembled WGS sequence"/>
</dbReference>
<name>A0A9D1NG00_9FIRM</name>
<dbReference type="AlphaFoldDB" id="A0A9D1NG00"/>
<dbReference type="InterPro" id="IPR013527">
    <property type="entry name" value="YicC-like_N"/>
</dbReference>
<dbReference type="GO" id="GO:0004521">
    <property type="term" value="F:RNA endonuclease activity"/>
    <property type="evidence" value="ECO:0007669"/>
    <property type="project" value="InterPro"/>
</dbReference>
<dbReference type="PANTHER" id="PTHR30636">
    <property type="entry name" value="UPF0701 PROTEIN YICC"/>
    <property type="match status" value="1"/>
</dbReference>
<evidence type="ECO:0000313" key="9">
    <source>
        <dbReference type="Proteomes" id="UP000886743"/>
    </source>
</evidence>
<dbReference type="GO" id="GO:0016787">
    <property type="term" value="F:hydrolase activity"/>
    <property type="evidence" value="ECO:0007669"/>
    <property type="project" value="UniProtKB-KW"/>
</dbReference>
<protein>
    <submittedName>
        <fullName evidence="8">YicC family protein</fullName>
    </submittedName>
</protein>
<dbReference type="Pfam" id="PF03755">
    <property type="entry name" value="YicC-like_N"/>
    <property type="match status" value="1"/>
</dbReference>
<evidence type="ECO:0000256" key="2">
    <source>
        <dbReference type="ARBA" id="ARBA00022722"/>
    </source>
</evidence>
<dbReference type="InterPro" id="IPR013551">
    <property type="entry name" value="YicC-like_C"/>
</dbReference>
<comment type="cofactor">
    <cofactor evidence="1">
        <name>a divalent metal cation</name>
        <dbReference type="ChEBI" id="CHEBI:60240"/>
    </cofactor>
</comment>
<evidence type="ECO:0000256" key="1">
    <source>
        <dbReference type="ARBA" id="ARBA00001968"/>
    </source>
</evidence>
<dbReference type="InterPro" id="IPR005229">
    <property type="entry name" value="YicC/YloC-like"/>
</dbReference>
<feature type="domain" description="Endoribonuclease YicC-like C-terminal" evidence="7">
    <location>
        <begin position="173"/>
        <end position="292"/>
    </location>
</feature>
<reference evidence="8" key="2">
    <citation type="journal article" date="2021" name="PeerJ">
        <title>Extensive microbial diversity within the chicken gut microbiome revealed by metagenomics and culture.</title>
        <authorList>
            <person name="Gilroy R."/>
            <person name="Ravi A."/>
            <person name="Getino M."/>
            <person name="Pursley I."/>
            <person name="Horton D.L."/>
            <person name="Alikhan N.F."/>
            <person name="Baker D."/>
            <person name="Gharbi K."/>
            <person name="Hall N."/>
            <person name="Watson M."/>
            <person name="Adriaenssens E.M."/>
            <person name="Foster-Nyarko E."/>
            <person name="Jarju S."/>
            <person name="Secka A."/>
            <person name="Antonio M."/>
            <person name="Oren A."/>
            <person name="Chaudhuri R.R."/>
            <person name="La Ragione R."/>
            <person name="Hildebrand F."/>
            <person name="Pallen M.J."/>
        </authorList>
    </citation>
    <scope>NUCLEOTIDE SEQUENCE</scope>
    <source>
        <strain evidence="8">4920</strain>
    </source>
</reference>
<feature type="domain" description="Endoribonuclease YicC-like N-terminal" evidence="6">
    <location>
        <begin position="2"/>
        <end position="155"/>
    </location>
</feature>
<keyword evidence="4" id="KW-0378">Hydrolase</keyword>
<evidence type="ECO:0000256" key="4">
    <source>
        <dbReference type="ARBA" id="ARBA00022801"/>
    </source>
</evidence>
<evidence type="ECO:0000259" key="7">
    <source>
        <dbReference type="Pfam" id="PF08340"/>
    </source>
</evidence>
<dbReference type="NCBIfam" id="TIGR00255">
    <property type="entry name" value="YicC/YloC family endoribonuclease"/>
    <property type="match status" value="1"/>
</dbReference>
<organism evidence="8 9">
    <name type="scientific">Candidatus Aphodoplasma excrementigallinarum</name>
    <dbReference type="NCBI Taxonomy" id="2840673"/>
    <lineage>
        <taxon>Bacteria</taxon>
        <taxon>Bacillati</taxon>
        <taxon>Bacillota</taxon>
        <taxon>Clostridia</taxon>
        <taxon>Eubacteriales</taxon>
        <taxon>Candidatus Aphodoplasma</taxon>
    </lineage>
</organism>
<proteinExistence type="inferred from homology"/>
<gene>
    <name evidence="8" type="ORF">IAC74_00310</name>
</gene>